<name>A0ABW2C781_9PSEU</name>
<evidence type="ECO:0000259" key="6">
    <source>
        <dbReference type="PROSITE" id="PS50043"/>
    </source>
</evidence>
<comment type="caution">
    <text evidence="8">The sequence shown here is derived from an EMBL/GenBank/DDBJ whole genome shotgun (WGS) entry which is preliminary data.</text>
</comment>
<keyword evidence="3" id="KW-0238">DNA-binding</keyword>
<evidence type="ECO:0000256" key="2">
    <source>
        <dbReference type="ARBA" id="ARBA00023015"/>
    </source>
</evidence>
<evidence type="ECO:0000313" key="9">
    <source>
        <dbReference type="Proteomes" id="UP001596337"/>
    </source>
</evidence>
<dbReference type="InterPro" id="IPR016032">
    <property type="entry name" value="Sig_transdc_resp-reg_C-effctor"/>
</dbReference>
<evidence type="ECO:0000256" key="5">
    <source>
        <dbReference type="PROSITE-ProRule" id="PRU00169"/>
    </source>
</evidence>
<dbReference type="PROSITE" id="PS50110">
    <property type="entry name" value="RESPONSE_REGULATORY"/>
    <property type="match status" value="1"/>
</dbReference>
<dbReference type="Pfam" id="PF00072">
    <property type="entry name" value="Response_reg"/>
    <property type="match status" value="1"/>
</dbReference>
<gene>
    <name evidence="8" type="ORF">ACFQGD_23780</name>
</gene>
<dbReference type="CDD" id="cd17535">
    <property type="entry name" value="REC_NarL-like"/>
    <property type="match status" value="1"/>
</dbReference>
<dbReference type="SUPFAM" id="SSF52172">
    <property type="entry name" value="CheY-like"/>
    <property type="match status" value="1"/>
</dbReference>
<dbReference type="RefSeq" id="WP_345399223.1">
    <property type="nucleotide sequence ID" value="NZ_BAABLA010000084.1"/>
</dbReference>
<dbReference type="PANTHER" id="PTHR43214">
    <property type="entry name" value="TWO-COMPONENT RESPONSE REGULATOR"/>
    <property type="match status" value="1"/>
</dbReference>
<dbReference type="Pfam" id="PF00196">
    <property type="entry name" value="GerE"/>
    <property type="match status" value="1"/>
</dbReference>
<dbReference type="InterPro" id="IPR039420">
    <property type="entry name" value="WalR-like"/>
</dbReference>
<evidence type="ECO:0000256" key="4">
    <source>
        <dbReference type="ARBA" id="ARBA00023163"/>
    </source>
</evidence>
<dbReference type="InterPro" id="IPR001789">
    <property type="entry name" value="Sig_transdc_resp-reg_receiver"/>
</dbReference>
<dbReference type="InterPro" id="IPR000792">
    <property type="entry name" value="Tscrpt_reg_LuxR_C"/>
</dbReference>
<feature type="domain" description="Response regulatory" evidence="7">
    <location>
        <begin position="24"/>
        <end position="141"/>
    </location>
</feature>
<organism evidence="8 9">
    <name type="scientific">Haloechinothrix salitolerans</name>
    <dbReference type="NCBI Taxonomy" id="926830"/>
    <lineage>
        <taxon>Bacteria</taxon>
        <taxon>Bacillati</taxon>
        <taxon>Actinomycetota</taxon>
        <taxon>Actinomycetes</taxon>
        <taxon>Pseudonocardiales</taxon>
        <taxon>Pseudonocardiaceae</taxon>
        <taxon>Haloechinothrix</taxon>
    </lineage>
</organism>
<feature type="domain" description="HTH luxR-type" evidence="6">
    <location>
        <begin position="154"/>
        <end position="219"/>
    </location>
</feature>
<dbReference type="SMART" id="SM00421">
    <property type="entry name" value="HTH_LUXR"/>
    <property type="match status" value="1"/>
</dbReference>
<dbReference type="Gene3D" id="3.40.50.2300">
    <property type="match status" value="1"/>
</dbReference>
<evidence type="ECO:0000259" key="7">
    <source>
        <dbReference type="PROSITE" id="PS50110"/>
    </source>
</evidence>
<dbReference type="PRINTS" id="PR00038">
    <property type="entry name" value="HTHLUXR"/>
</dbReference>
<dbReference type="PANTHER" id="PTHR43214:SF41">
    <property type="entry name" value="NITRATE_NITRITE RESPONSE REGULATOR PROTEIN NARP"/>
    <property type="match status" value="1"/>
</dbReference>
<dbReference type="SUPFAM" id="SSF46894">
    <property type="entry name" value="C-terminal effector domain of the bipartite response regulators"/>
    <property type="match status" value="1"/>
</dbReference>
<dbReference type="SMART" id="SM00448">
    <property type="entry name" value="REC"/>
    <property type="match status" value="1"/>
</dbReference>
<evidence type="ECO:0000313" key="8">
    <source>
        <dbReference type="EMBL" id="MFC6870165.1"/>
    </source>
</evidence>
<keyword evidence="9" id="KW-1185">Reference proteome</keyword>
<keyword evidence="2" id="KW-0805">Transcription regulation</keyword>
<evidence type="ECO:0000256" key="3">
    <source>
        <dbReference type="ARBA" id="ARBA00023125"/>
    </source>
</evidence>
<dbReference type="Proteomes" id="UP001596337">
    <property type="component" value="Unassembled WGS sequence"/>
</dbReference>
<reference evidence="9" key="1">
    <citation type="journal article" date="2019" name="Int. J. Syst. Evol. Microbiol.">
        <title>The Global Catalogue of Microorganisms (GCM) 10K type strain sequencing project: providing services to taxonomists for standard genome sequencing and annotation.</title>
        <authorList>
            <consortium name="The Broad Institute Genomics Platform"/>
            <consortium name="The Broad Institute Genome Sequencing Center for Infectious Disease"/>
            <person name="Wu L."/>
            <person name="Ma J."/>
        </authorList>
    </citation>
    <scope>NUCLEOTIDE SEQUENCE [LARGE SCALE GENOMIC DNA]</scope>
    <source>
        <strain evidence="9">KCTC 32255</strain>
    </source>
</reference>
<keyword evidence="4" id="KW-0804">Transcription</keyword>
<dbReference type="CDD" id="cd06170">
    <property type="entry name" value="LuxR_C_like"/>
    <property type="match status" value="1"/>
</dbReference>
<dbReference type="PROSITE" id="PS50043">
    <property type="entry name" value="HTH_LUXR_2"/>
    <property type="match status" value="1"/>
</dbReference>
<dbReference type="EMBL" id="JBHSXX010000001">
    <property type="protein sequence ID" value="MFC6870165.1"/>
    <property type="molecule type" value="Genomic_DNA"/>
</dbReference>
<dbReference type="InterPro" id="IPR058245">
    <property type="entry name" value="NreC/VraR/RcsB-like_REC"/>
</dbReference>
<keyword evidence="1 5" id="KW-0597">Phosphoprotein</keyword>
<proteinExistence type="predicted"/>
<feature type="modified residue" description="4-aspartylphosphate" evidence="5">
    <location>
        <position position="75"/>
    </location>
</feature>
<dbReference type="InterPro" id="IPR011006">
    <property type="entry name" value="CheY-like_superfamily"/>
</dbReference>
<protein>
    <submittedName>
        <fullName evidence="8">Response regulator</fullName>
    </submittedName>
</protein>
<sequence length="221" mass="24141">MSVYGTMIRKTSEPNERANEGKLTVLLCDDHLLFREGARRILDDNKDLAVVGDVASIEDAAEIVGTLAPDVIVVDISLGSGINGIDGIELLKARYPEGKILMVSMHHERSFVLTAIAHGASGYITKDAAAVELSLAVREVASGKQYIPRSITERNEPSTQLTSREREVLELLAAGHTNSEIATCLFLSIRTVESYRFQLNQKLDVNGRAELIRVAKIQGIL</sequence>
<accession>A0ABW2C781</accession>
<evidence type="ECO:0000256" key="1">
    <source>
        <dbReference type="ARBA" id="ARBA00022553"/>
    </source>
</evidence>